<gene>
    <name evidence="3" type="ORF">S01H1_51819</name>
</gene>
<feature type="domain" description="Lin1244/Lin1753-like N-terminal" evidence="2">
    <location>
        <begin position="1"/>
        <end position="72"/>
    </location>
</feature>
<proteinExistence type="predicted"/>
<evidence type="ECO:0000256" key="1">
    <source>
        <dbReference type="SAM" id="MobiDB-lite"/>
    </source>
</evidence>
<feature type="region of interest" description="Disordered" evidence="1">
    <location>
        <begin position="202"/>
        <end position="224"/>
    </location>
</feature>
<dbReference type="Pfam" id="PF14297">
    <property type="entry name" value="Lin1244_N"/>
    <property type="match status" value="1"/>
</dbReference>
<reference evidence="3" key="1">
    <citation type="journal article" date="2014" name="Front. Microbiol.">
        <title>High frequency of phylogenetically diverse reductive dehalogenase-homologous genes in deep subseafloor sedimentary metagenomes.</title>
        <authorList>
            <person name="Kawai M."/>
            <person name="Futagami T."/>
            <person name="Toyoda A."/>
            <person name="Takaki Y."/>
            <person name="Nishi S."/>
            <person name="Hori S."/>
            <person name="Arai W."/>
            <person name="Tsubouchi T."/>
            <person name="Morono Y."/>
            <person name="Uchiyama I."/>
            <person name="Ito T."/>
            <person name="Fujiyama A."/>
            <person name="Inagaki F."/>
            <person name="Takami H."/>
        </authorList>
    </citation>
    <scope>NUCLEOTIDE SEQUENCE</scope>
    <source>
        <strain evidence="3">Expedition CK06-06</strain>
    </source>
</reference>
<accession>X0WSD9</accession>
<dbReference type="PANTHER" id="PTHR39196:SF1">
    <property type="entry name" value="PRIMOSOME, DNAD SUBUNIT"/>
    <property type="match status" value="1"/>
</dbReference>
<evidence type="ECO:0000259" key="2">
    <source>
        <dbReference type="Pfam" id="PF14297"/>
    </source>
</evidence>
<evidence type="ECO:0000313" key="3">
    <source>
        <dbReference type="EMBL" id="GAG26112.1"/>
    </source>
</evidence>
<organism evidence="3">
    <name type="scientific">marine sediment metagenome</name>
    <dbReference type="NCBI Taxonomy" id="412755"/>
    <lineage>
        <taxon>unclassified sequences</taxon>
        <taxon>metagenomes</taxon>
        <taxon>ecological metagenomes</taxon>
    </lineage>
</organism>
<dbReference type="EMBL" id="BARS01033466">
    <property type="protein sequence ID" value="GAG26112.1"/>
    <property type="molecule type" value="Genomic_DNA"/>
</dbReference>
<dbReference type="PANTHER" id="PTHR39196">
    <property type="entry name" value="PRIMOSOME, DNAD SUBUNIT"/>
    <property type="match status" value="1"/>
</dbReference>
<protein>
    <recommendedName>
        <fullName evidence="2">Lin1244/Lin1753-like N-terminal domain-containing protein</fullName>
    </recommendedName>
</protein>
<comment type="caution">
    <text evidence="3">The sequence shown here is derived from an EMBL/GenBank/DDBJ whole genome shotgun (WGS) entry which is preliminary data.</text>
</comment>
<name>X0WSD9_9ZZZZ</name>
<sequence>GIQGFGVLVKLYQKIYANNYYIIFDKKALLVFSNRINVDKNSINVIINSCMEWGIFDKKLYKKFEILTSKGIQKRFFEIVKRRKVVEFCDEFLLIKLDINAYKNLINVDCNQQRKGKEKEKEKGLYNPNFLSFWKEYPRKEQKKKALTAYNKIQEPKPGLQIVLDSIKSHIKTDQWDDSKFIPLPASFLNARQWEDELEPLNGNSQIITKSPEQQAAEDKEYGI</sequence>
<feature type="non-terminal residue" evidence="3">
    <location>
        <position position="1"/>
    </location>
</feature>
<dbReference type="InterPro" id="IPR025400">
    <property type="entry name" value="Lin1244/Lin1753-like_N"/>
</dbReference>
<dbReference type="AlphaFoldDB" id="X0WSD9"/>
<feature type="compositionally biased region" description="Polar residues" evidence="1">
    <location>
        <begin position="202"/>
        <end position="214"/>
    </location>
</feature>